<dbReference type="InterPro" id="IPR036107">
    <property type="entry name" value="CsrA_sf"/>
</dbReference>
<reference evidence="2 3" key="1">
    <citation type="journal article" date="2019" name="Int. J. Syst. Evol. Microbiol.">
        <title>The Global Catalogue of Microorganisms (GCM) 10K type strain sequencing project: providing services to taxonomists for standard genome sequencing and annotation.</title>
        <authorList>
            <consortium name="The Broad Institute Genomics Platform"/>
            <consortium name="The Broad Institute Genome Sequencing Center for Infectious Disease"/>
            <person name="Wu L."/>
            <person name="Ma J."/>
        </authorList>
    </citation>
    <scope>NUCLEOTIDE SEQUENCE [LARGE SCALE GENOMIC DNA]</scope>
    <source>
        <strain evidence="2 3">JCM 15134</strain>
    </source>
</reference>
<evidence type="ECO:0008006" key="4">
    <source>
        <dbReference type="Google" id="ProtNLM"/>
    </source>
</evidence>
<accession>A0ABN1I3K2</accession>
<organism evidence="2 3">
    <name type="scientific">Marinobacterium maritimum</name>
    <dbReference type="NCBI Taxonomy" id="500162"/>
    <lineage>
        <taxon>Bacteria</taxon>
        <taxon>Pseudomonadati</taxon>
        <taxon>Pseudomonadota</taxon>
        <taxon>Gammaproteobacteria</taxon>
        <taxon>Oceanospirillales</taxon>
        <taxon>Oceanospirillaceae</taxon>
        <taxon>Marinobacterium</taxon>
    </lineage>
</organism>
<dbReference type="Gene3D" id="2.60.40.4380">
    <property type="entry name" value="Translational regulator CsrA"/>
    <property type="match status" value="1"/>
</dbReference>
<keyword evidence="3" id="KW-1185">Reference proteome</keyword>
<dbReference type="RefSeq" id="WP_343802839.1">
    <property type="nucleotide sequence ID" value="NZ_BAAAET010000001.1"/>
</dbReference>
<dbReference type="SUPFAM" id="SSF117130">
    <property type="entry name" value="CsrA-like"/>
    <property type="match status" value="1"/>
</dbReference>
<dbReference type="Pfam" id="PF02599">
    <property type="entry name" value="CsrA"/>
    <property type="match status" value="1"/>
</dbReference>
<dbReference type="EMBL" id="BAAAET010000001">
    <property type="protein sequence ID" value="GAA0685397.1"/>
    <property type="molecule type" value="Genomic_DNA"/>
</dbReference>
<dbReference type="Proteomes" id="UP001499915">
    <property type="component" value="Unassembled WGS sequence"/>
</dbReference>
<proteinExistence type="predicted"/>
<comment type="caution">
    <text evidence="2">The sequence shown here is derived from an EMBL/GenBank/DDBJ whole genome shotgun (WGS) entry which is preliminary data.</text>
</comment>
<gene>
    <name evidence="2" type="ORF">GCM10009104_08720</name>
</gene>
<sequence length="64" mass="7221">MTRRTRLTLTRKKAQAIIIDHDIRVIVRNAQGGKAKITIEAPEDVDIIREELDGILDVEIPSQS</sequence>
<keyword evidence="1" id="KW-0010">Activator</keyword>
<name>A0ABN1I3K2_9GAMM</name>
<protein>
    <recommendedName>
        <fullName evidence="4">Carbon storage regulator</fullName>
    </recommendedName>
</protein>
<evidence type="ECO:0000313" key="3">
    <source>
        <dbReference type="Proteomes" id="UP001499915"/>
    </source>
</evidence>
<dbReference type="InterPro" id="IPR003751">
    <property type="entry name" value="CsrA"/>
</dbReference>
<evidence type="ECO:0000256" key="1">
    <source>
        <dbReference type="ARBA" id="ARBA00023159"/>
    </source>
</evidence>
<evidence type="ECO:0000313" key="2">
    <source>
        <dbReference type="EMBL" id="GAA0685397.1"/>
    </source>
</evidence>